<sequence>MGWGLLLLLVLLPGQRGAVASTNPTDLLDPFVSSPNGSCDGVQCGRGKCQPYASVSLFRYSCECDPGWTKLGGGGLLGSLLPIFPCVIPNCTLSFSCTDDTPATAAPPLTSFSASAGTLGVNLRCNCRPGYANFLNNTALACVKECFIEATCADLGSTTPADTPPPPLLADHGNGAAVLSPAGLALILLISSLLLATRT</sequence>
<evidence type="ECO:0000313" key="3">
    <source>
        <dbReference type="EMBL" id="CAA7404025.1"/>
    </source>
</evidence>
<feature type="transmembrane region" description="Helical" evidence="1">
    <location>
        <begin position="175"/>
        <end position="196"/>
    </location>
</feature>
<dbReference type="PANTHER" id="PTHR33881:SF19">
    <property type="entry name" value="OS10G0419700 PROTEIN"/>
    <property type="match status" value="1"/>
</dbReference>
<dbReference type="Proteomes" id="UP000663760">
    <property type="component" value="Chromosome 10"/>
</dbReference>
<accession>A0A7I8L423</accession>
<dbReference type="EMBL" id="LR746273">
    <property type="protein sequence ID" value="CAA7404025.1"/>
    <property type="molecule type" value="Genomic_DNA"/>
</dbReference>
<dbReference type="PANTHER" id="PTHR33881">
    <property type="entry name" value="NEUROGENIC LOCUS NOTCH-LIKE PROTEIN"/>
    <property type="match status" value="1"/>
</dbReference>
<feature type="signal peptide" evidence="2">
    <location>
        <begin position="1"/>
        <end position="20"/>
    </location>
</feature>
<feature type="chain" id="PRO_5029658211" evidence="2">
    <location>
        <begin position="21"/>
        <end position="199"/>
    </location>
</feature>
<dbReference type="AlphaFoldDB" id="A0A7I8L423"/>
<evidence type="ECO:0000313" key="4">
    <source>
        <dbReference type="Proteomes" id="UP000663760"/>
    </source>
</evidence>
<proteinExistence type="predicted"/>
<dbReference type="OrthoDB" id="1914642at2759"/>
<keyword evidence="1" id="KW-0472">Membrane</keyword>
<evidence type="ECO:0000256" key="1">
    <source>
        <dbReference type="SAM" id="Phobius"/>
    </source>
</evidence>
<reference evidence="3" key="1">
    <citation type="submission" date="2020-02" db="EMBL/GenBank/DDBJ databases">
        <authorList>
            <person name="Scholz U."/>
            <person name="Mascher M."/>
            <person name="Fiebig A."/>
        </authorList>
    </citation>
    <scope>NUCLEOTIDE SEQUENCE</scope>
</reference>
<name>A0A7I8L423_SPIIN</name>
<keyword evidence="4" id="KW-1185">Reference proteome</keyword>
<keyword evidence="1" id="KW-1133">Transmembrane helix</keyword>
<organism evidence="3 4">
    <name type="scientific">Spirodela intermedia</name>
    <name type="common">Intermediate duckweed</name>
    <dbReference type="NCBI Taxonomy" id="51605"/>
    <lineage>
        <taxon>Eukaryota</taxon>
        <taxon>Viridiplantae</taxon>
        <taxon>Streptophyta</taxon>
        <taxon>Embryophyta</taxon>
        <taxon>Tracheophyta</taxon>
        <taxon>Spermatophyta</taxon>
        <taxon>Magnoliopsida</taxon>
        <taxon>Liliopsida</taxon>
        <taxon>Araceae</taxon>
        <taxon>Lemnoideae</taxon>
        <taxon>Spirodela</taxon>
    </lineage>
</organism>
<gene>
    <name evidence="3" type="ORF">SI8410_10014703</name>
</gene>
<keyword evidence="2" id="KW-0732">Signal</keyword>
<keyword evidence="1" id="KW-0812">Transmembrane</keyword>
<protein>
    <submittedName>
        <fullName evidence="3">Uncharacterized protein</fullName>
    </submittedName>
</protein>
<evidence type="ECO:0000256" key="2">
    <source>
        <dbReference type="SAM" id="SignalP"/>
    </source>
</evidence>